<keyword evidence="3" id="KW-1185">Reference proteome</keyword>
<evidence type="ECO:0000313" key="2">
    <source>
        <dbReference type="EMBL" id="GJU02092.1"/>
    </source>
</evidence>
<evidence type="ECO:0000256" key="1">
    <source>
        <dbReference type="SAM" id="MobiDB-lite"/>
    </source>
</evidence>
<dbReference type="Proteomes" id="UP001151760">
    <property type="component" value="Unassembled WGS sequence"/>
</dbReference>
<dbReference type="PANTHER" id="PTHR33067">
    <property type="entry name" value="RNA-DIRECTED DNA POLYMERASE-RELATED"/>
    <property type="match status" value="1"/>
</dbReference>
<dbReference type="InterPro" id="IPR021109">
    <property type="entry name" value="Peptidase_aspartic_dom_sf"/>
</dbReference>
<keyword evidence="2" id="KW-0695">RNA-directed DNA polymerase</keyword>
<feature type="compositionally biased region" description="Basic and acidic residues" evidence="1">
    <location>
        <begin position="9"/>
        <end position="21"/>
    </location>
</feature>
<protein>
    <submittedName>
        <fullName evidence="2">Reverse transcriptase domain-containing protein</fullName>
    </submittedName>
</protein>
<dbReference type="Gene3D" id="2.40.70.10">
    <property type="entry name" value="Acid Proteases"/>
    <property type="match status" value="1"/>
</dbReference>
<evidence type="ECO:0000313" key="3">
    <source>
        <dbReference type="Proteomes" id="UP001151760"/>
    </source>
</evidence>
<comment type="caution">
    <text evidence="2">The sequence shown here is derived from an EMBL/GenBank/DDBJ whole genome shotgun (WGS) entry which is preliminary data.</text>
</comment>
<organism evidence="2 3">
    <name type="scientific">Tanacetum coccineum</name>
    <dbReference type="NCBI Taxonomy" id="301880"/>
    <lineage>
        <taxon>Eukaryota</taxon>
        <taxon>Viridiplantae</taxon>
        <taxon>Streptophyta</taxon>
        <taxon>Embryophyta</taxon>
        <taxon>Tracheophyta</taxon>
        <taxon>Spermatophyta</taxon>
        <taxon>Magnoliopsida</taxon>
        <taxon>eudicotyledons</taxon>
        <taxon>Gunneridae</taxon>
        <taxon>Pentapetalae</taxon>
        <taxon>asterids</taxon>
        <taxon>campanulids</taxon>
        <taxon>Asterales</taxon>
        <taxon>Asteraceae</taxon>
        <taxon>Asteroideae</taxon>
        <taxon>Anthemideae</taxon>
        <taxon>Anthemidinae</taxon>
        <taxon>Tanacetum</taxon>
    </lineage>
</organism>
<reference evidence="2" key="1">
    <citation type="journal article" date="2022" name="Int. J. Mol. Sci.">
        <title>Draft Genome of Tanacetum Coccineum: Genomic Comparison of Closely Related Tanacetum-Family Plants.</title>
        <authorList>
            <person name="Yamashiro T."/>
            <person name="Shiraishi A."/>
            <person name="Nakayama K."/>
            <person name="Satake H."/>
        </authorList>
    </citation>
    <scope>NUCLEOTIDE SEQUENCE</scope>
</reference>
<keyword evidence="2" id="KW-0808">Transferase</keyword>
<name>A0ABQ5IPG2_9ASTR</name>
<gene>
    <name evidence="2" type="ORF">Tco_1112430</name>
</gene>
<dbReference type="PANTHER" id="PTHR33067:SF35">
    <property type="entry name" value="ASPARTIC PEPTIDASE DDI1-TYPE DOMAIN-CONTAINING PROTEIN"/>
    <property type="match status" value="1"/>
</dbReference>
<sequence>DAANTNAKKSSEVKDDPKKTELPPTSSSLSVSSCFGDQFLKLSFDSSLVSIVKDTTNSDINSLLEVKIQFEVLHTFPSMLSVPRKMSLILRKIDLSAEALAALNTQVPSVVDNYLGSKVGNQSSTKETLKGKALTKSSKTGKSASAKELVEEPIAEVVMDDVGDVVVLDQPEQPWFNQMVSATKDPLTFNYLIATPINFSKYVLNGLKIENLTQDILLGPAFNLLKGTCFSSPPGHRTVAADYFFNNDLEYLKTSDLEVRKYSKHNVYSTKAILGVKSVSVKKLHGYCHLEDIVVKRSDQQLHKFKEGDFVNLNLNNIEDMLLIVVQHMLFHLDGSVIVNFIVALRMFTRNLILKRRVEDLQLGVESYQKKLNITKPQKTFPEIKFKEPYTPSYDPPGIFYYYLNKQKRVLRADKLYSSRMAHSSLFAMRLITEKRISDKRTKNQAKTDKTEYGMEECEKVKVKVKVNAAKSSRQMEMESLFGRGRWCELDRGVRVVVSTMYELDDVDRERPARGIEMERCNKELEEACIVTMNERCSAVLLNKLPSKEKDPGSFTIPYDIGHLHINNALADLGASISLMPYTVYKKLGLGEPKPTRMSLELADRSIQYPRGITENVLIKIDKFILPIDFVILDMREDSMILDNLRKNIFLATIYDLSGANDRCI</sequence>
<accession>A0ABQ5IPG2</accession>
<proteinExistence type="predicted"/>
<feature type="region of interest" description="Disordered" evidence="1">
    <location>
        <begin position="1"/>
        <end position="29"/>
    </location>
</feature>
<dbReference type="EMBL" id="BQNB010021026">
    <property type="protein sequence ID" value="GJU02092.1"/>
    <property type="molecule type" value="Genomic_DNA"/>
</dbReference>
<feature type="non-terminal residue" evidence="2">
    <location>
        <position position="1"/>
    </location>
</feature>
<reference evidence="2" key="2">
    <citation type="submission" date="2022-01" db="EMBL/GenBank/DDBJ databases">
        <authorList>
            <person name="Yamashiro T."/>
            <person name="Shiraishi A."/>
            <person name="Satake H."/>
            <person name="Nakayama K."/>
        </authorList>
    </citation>
    <scope>NUCLEOTIDE SEQUENCE</scope>
</reference>
<dbReference type="CDD" id="cd00303">
    <property type="entry name" value="retropepsin_like"/>
    <property type="match status" value="1"/>
</dbReference>
<keyword evidence="2" id="KW-0548">Nucleotidyltransferase</keyword>
<dbReference type="GO" id="GO:0003964">
    <property type="term" value="F:RNA-directed DNA polymerase activity"/>
    <property type="evidence" value="ECO:0007669"/>
    <property type="project" value="UniProtKB-KW"/>
</dbReference>